<comment type="caution">
    <text evidence="4">The sequence shown here is derived from an EMBL/GenBank/DDBJ whole genome shotgun (WGS) entry which is preliminary data.</text>
</comment>
<accession>A0A8S1JQG1</accession>
<name>A0A8S1JQG1_PARPR</name>
<reference evidence="4" key="1">
    <citation type="submission" date="2021-01" db="EMBL/GenBank/DDBJ databases">
        <authorList>
            <consortium name="Genoscope - CEA"/>
            <person name="William W."/>
        </authorList>
    </citation>
    <scope>NUCLEOTIDE SEQUENCE</scope>
</reference>
<feature type="compositionally biased region" description="Polar residues" evidence="2">
    <location>
        <begin position="799"/>
        <end position="812"/>
    </location>
</feature>
<dbReference type="InterPro" id="IPR018247">
    <property type="entry name" value="EF_Hand_1_Ca_BS"/>
</dbReference>
<keyword evidence="5" id="KW-1185">Reference proteome</keyword>
<protein>
    <recommendedName>
        <fullName evidence="3">EF-hand domain-containing protein</fullName>
    </recommendedName>
</protein>
<evidence type="ECO:0000259" key="3">
    <source>
        <dbReference type="PROSITE" id="PS50222"/>
    </source>
</evidence>
<keyword evidence="1" id="KW-0175">Coiled coil</keyword>
<dbReference type="EMBL" id="CAJJDM010000004">
    <property type="protein sequence ID" value="CAD8044793.1"/>
    <property type="molecule type" value="Genomic_DNA"/>
</dbReference>
<feature type="compositionally biased region" description="Basic and acidic residues" evidence="2">
    <location>
        <begin position="757"/>
        <end position="766"/>
    </location>
</feature>
<feature type="domain" description="EF-hand" evidence="3">
    <location>
        <begin position="1098"/>
        <end position="1133"/>
    </location>
</feature>
<dbReference type="OMA" id="NFMENGL"/>
<evidence type="ECO:0000313" key="4">
    <source>
        <dbReference type="EMBL" id="CAD8044793.1"/>
    </source>
</evidence>
<evidence type="ECO:0000256" key="2">
    <source>
        <dbReference type="SAM" id="MobiDB-lite"/>
    </source>
</evidence>
<dbReference type="PROSITE" id="PS00018">
    <property type="entry name" value="EF_HAND_1"/>
    <property type="match status" value="1"/>
</dbReference>
<dbReference type="PANTHER" id="PTHR34894">
    <property type="entry name" value="SAM-DEPENDENT METHYLTRANSFERASE RSMI, CONSERVED SITE"/>
    <property type="match status" value="1"/>
</dbReference>
<feature type="coiled-coil region" evidence="1">
    <location>
        <begin position="303"/>
        <end position="337"/>
    </location>
</feature>
<dbReference type="PROSITE" id="PS50222">
    <property type="entry name" value="EF_HAND_2"/>
    <property type="match status" value="1"/>
</dbReference>
<feature type="region of interest" description="Disordered" evidence="2">
    <location>
        <begin position="740"/>
        <end position="839"/>
    </location>
</feature>
<proteinExistence type="predicted"/>
<dbReference type="GO" id="GO:0005509">
    <property type="term" value="F:calcium ion binding"/>
    <property type="evidence" value="ECO:0007669"/>
    <property type="project" value="InterPro"/>
</dbReference>
<evidence type="ECO:0000256" key="1">
    <source>
        <dbReference type="SAM" id="Coils"/>
    </source>
</evidence>
<evidence type="ECO:0000313" key="5">
    <source>
        <dbReference type="Proteomes" id="UP000688137"/>
    </source>
</evidence>
<gene>
    <name evidence="4" type="ORF">PPRIM_AZ9-3.1.T0080362</name>
</gene>
<sequence>MNKTNCFPKIQKAQSTAKLIIKTDWDQSINSSIPLTIRAEMSSNRMKTDFTNKNFSSNSDVSYLKSKHKKFQSIESIIYQDPELSQTKYDKSLQSFYSTMYRKSQNKLQFNNKIDKTTIKSQWLDFEDLLKDKNFMENGLQKYFFDILKHEIKQQPNQQAIPPNRQQALDLKEWLFFMIQRTKDNSKNLNAIQIAEEIQLIYTTCFKEIIQQVKVECIERGELLQIIWDFYIQLIDQVIKSSNQQMKGFELEMKNKMIEQQNYYNEQLHFQELLYNESKNQIKQLQFDYDRALDIDQQQKEEILQLTQEYRESLEIIDQHRKQIDELQLQIVMLKTEQVNDSKPESEKINIKVQQGQSIVSHLMNFQAKIDNNQKYRIKSPFKSQGSKSPCRSPKKNSMIFDRWEQLKQQENQLKSQIISLKYLDFDKDYQPSQSKIVQISGTDDKAIQTEDYVQDYQNNTKKEEQYINNIDSNISIQENNNTTLSDDLESKISKVFKLLGDQKLDDNQKLLLYQTLSESKEVCEQNKSLSQKLISMNKLDSMNKMELLEKEELCQELEMKLKQTVQDFISIISNSKRKLKKLASKNTQLIGTLKQIESKYEIVINDVKSIEEEESRTMNLINEVDGDENVYSIGKESQNMDDEGSLQIYEDESIKHSIKMVGSIQFQKQPIQQSYDYKKAISETNLDDQQEQFDNSFNNQINSKEEINNQKNGDYSKKQSQHVNINDENIYKETRDQIQSENSKSDYLINPNQKNQIKELDESKTLKSSTVNKNKINNLKKQKSIQKHQQQQGDRKSINQQQNHMRNSKNQLENKIENRNSKHNISKSPIGEKDEISYMNQSQKSIIESERMELDQDKNCDQRIKDVIKQYKDKQFTKYSFAHRTLNFNLLQETKQPKRFRRIYSQNTDVANNLLKQVINSKNITKTLSFLQFNKIINQILTEVSKQNEGYKIPFHVCIYDFIKNKYGFKQVAEKKIKQIYEFIIIEKEKNAKVLLISKYCNLKNEIDEVAQKLLIEAFEFFNNKIESNKNEFLITYESANEFLNDKSQLWLQANQIQQLQNQFKVQNQQYGSNKYCINYDQFIMKILDFYIFNKKDYQNILETLFKAADLDGNKLIEYQEFKTLYRAIHIQQIETENLLQMFVRNADFVDDQGDKYLTLPRFTEMAIELAIFPKDSVIKYGEGCEKIKEHWKTEKNTIKLRFLEAKQYSKVKHTFEELDNLINNDKKEIQNVLWMSYKLLNEQSLRVYLKYQTKQCLSELLPLEILQIQQQYKQLDSIE</sequence>
<organism evidence="4 5">
    <name type="scientific">Paramecium primaurelia</name>
    <dbReference type="NCBI Taxonomy" id="5886"/>
    <lineage>
        <taxon>Eukaryota</taxon>
        <taxon>Sar</taxon>
        <taxon>Alveolata</taxon>
        <taxon>Ciliophora</taxon>
        <taxon>Intramacronucleata</taxon>
        <taxon>Oligohymenophorea</taxon>
        <taxon>Peniculida</taxon>
        <taxon>Parameciidae</taxon>
        <taxon>Paramecium</taxon>
    </lineage>
</organism>
<dbReference type="PANTHER" id="PTHR34894:SF5">
    <property type="entry name" value="EF-HAND DOMAIN-CONTAINING PROTEIN"/>
    <property type="match status" value="1"/>
</dbReference>
<dbReference type="InterPro" id="IPR002048">
    <property type="entry name" value="EF_hand_dom"/>
</dbReference>
<dbReference type="Proteomes" id="UP000688137">
    <property type="component" value="Unassembled WGS sequence"/>
</dbReference>
<feature type="coiled-coil region" evidence="1">
    <location>
        <begin position="548"/>
        <end position="614"/>
    </location>
</feature>